<dbReference type="InterPro" id="IPR036034">
    <property type="entry name" value="PDZ_sf"/>
</dbReference>
<dbReference type="EMBL" id="JBBBDM010000003">
    <property type="protein sequence ID" value="MEI5686998.1"/>
    <property type="molecule type" value="Genomic_DNA"/>
</dbReference>
<gene>
    <name evidence="12" type="ORF">V8201_07885</name>
</gene>
<name>A0ABU8H205_9SPHN</name>
<evidence type="ECO:0000256" key="9">
    <source>
        <dbReference type="SAM" id="MobiDB-lite"/>
    </source>
</evidence>
<dbReference type="Gene3D" id="2.30.30.830">
    <property type="match status" value="1"/>
</dbReference>
<evidence type="ECO:0000256" key="8">
    <source>
        <dbReference type="ARBA" id="ARBA00023136"/>
    </source>
</evidence>
<dbReference type="Gene3D" id="2.30.42.10">
    <property type="match status" value="1"/>
</dbReference>
<evidence type="ECO:0000256" key="5">
    <source>
        <dbReference type="ARBA" id="ARBA00022692"/>
    </source>
</evidence>
<sequence>MRLKLDARTRRLVRRLPVVNVYSLAELLLIAGLATQSARLVWTLVTPVSPLGDWRPATVSVPGRPYDVLAGFDPFFRLGGAPQGPATVTALQLTLFGIRVDEASGRGSAILAGPDNVQKSVAVGEEIQPGVRLKAVAFDHITIDRGGTAEDLFLVQSDAPPPPPVGSGGLGQTGPIPGAPLAPPPGGAAPIRADQIRSEIGFIPRIDSGRISGLVVRPQGSGALFRNAGLRDGDVVTAIGGRPVSGPQDLDRVTADFAGGGNIPITVERGSQTLALAITIAPNR</sequence>
<keyword evidence="13" id="KW-1185">Reference proteome</keyword>
<dbReference type="Proteomes" id="UP001367771">
    <property type="component" value="Unassembled WGS sequence"/>
</dbReference>
<dbReference type="Pfam" id="PF11356">
    <property type="entry name" value="T2SSC"/>
    <property type="match status" value="1"/>
</dbReference>
<evidence type="ECO:0000256" key="2">
    <source>
        <dbReference type="ARBA" id="ARBA00022448"/>
    </source>
</evidence>
<protein>
    <submittedName>
        <fullName evidence="12">Type II secretion system protein N</fullName>
    </submittedName>
</protein>
<feature type="domain" description="Type II secretion system protein GspC N-terminal" evidence="11">
    <location>
        <begin position="27"/>
        <end position="154"/>
    </location>
</feature>
<evidence type="ECO:0000256" key="4">
    <source>
        <dbReference type="ARBA" id="ARBA00022519"/>
    </source>
</evidence>
<keyword evidence="7 10" id="KW-1133">Transmembrane helix</keyword>
<comment type="caution">
    <text evidence="12">The sequence shown here is derived from an EMBL/GenBank/DDBJ whole genome shotgun (WGS) entry which is preliminary data.</text>
</comment>
<dbReference type="SUPFAM" id="SSF50156">
    <property type="entry name" value="PDZ domain-like"/>
    <property type="match status" value="1"/>
</dbReference>
<keyword evidence="3" id="KW-1003">Cell membrane</keyword>
<evidence type="ECO:0000256" key="10">
    <source>
        <dbReference type="SAM" id="Phobius"/>
    </source>
</evidence>
<keyword evidence="8 10" id="KW-0472">Membrane</keyword>
<evidence type="ECO:0000313" key="13">
    <source>
        <dbReference type="Proteomes" id="UP001367771"/>
    </source>
</evidence>
<evidence type="ECO:0000256" key="6">
    <source>
        <dbReference type="ARBA" id="ARBA00022927"/>
    </source>
</evidence>
<keyword evidence="2" id="KW-0813">Transport</keyword>
<keyword evidence="6" id="KW-0653">Protein transport</keyword>
<dbReference type="RefSeq" id="WP_037534891.1">
    <property type="nucleotide sequence ID" value="NZ_JBBBDM010000003.1"/>
</dbReference>
<evidence type="ECO:0000256" key="3">
    <source>
        <dbReference type="ARBA" id="ARBA00022475"/>
    </source>
</evidence>
<evidence type="ECO:0000256" key="7">
    <source>
        <dbReference type="ARBA" id="ARBA00022989"/>
    </source>
</evidence>
<organism evidence="12 13">
    <name type="scientific">Sphingomonas kyungheensis</name>
    <dbReference type="NCBI Taxonomy" id="1069987"/>
    <lineage>
        <taxon>Bacteria</taxon>
        <taxon>Pseudomonadati</taxon>
        <taxon>Pseudomonadota</taxon>
        <taxon>Alphaproteobacteria</taxon>
        <taxon>Sphingomonadales</taxon>
        <taxon>Sphingomonadaceae</taxon>
        <taxon>Sphingomonas</taxon>
    </lineage>
</organism>
<evidence type="ECO:0000259" key="11">
    <source>
        <dbReference type="Pfam" id="PF11356"/>
    </source>
</evidence>
<keyword evidence="5 10" id="KW-0812">Transmembrane</keyword>
<keyword evidence="4" id="KW-0997">Cell inner membrane</keyword>
<comment type="subcellular location">
    <subcellularLocation>
        <location evidence="1">Cell inner membrane</location>
    </subcellularLocation>
</comment>
<proteinExistence type="predicted"/>
<evidence type="ECO:0000256" key="1">
    <source>
        <dbReference type="ARBA" id="ARBA00004533"/>
    </source>
</evidence>
<feature type="region of interest" description="Disordered" evidence="9">
    <location>
        <begin position="158"/>
        <end position="187"/>
    </location>
</feature>
<dbReference type="InterPro" id="IPR024961">
    <property type="entry name" value="T2SS_GspC_N"/>
</dbReference>
<feature type="compositionally biased region" description="Pro residues" evidence="9">
    <location>
        <begin position="177"/>
        <end position="187"/>
    </location>
</feature>
<reference evidence="12 13" key="1">
    <citation type="journal article" date="2013" name="Int. J. Syst. Evol. Microbiol.">
        <title>Sphingomonas kyungheensis sp. nov., a bacterium with ginsenoside-converting activity isolated from soil of a ginseng field.</title>
        <authorList>
            <person name="Son H.M."/>
            <person name="Yang J.E."/>
            <person name="Park Y."/>
            <person name="Han C.K."/>
            <person name="Kim S.G."/>
            <person name="Kook M."/>
            <person name="Yi T.H."/>
        </authorList>
    </citation>
    <scope>NUCLEOTIDE SEQUENCE [LARGE SCALE GENOMIC DNA]</scope>
    <source>
        <strain evidence="12 13">LMG 26582</strain>
    </source>
</reference>
<feature type="transmembrane region" description="Helical" evidence="10">
    <location>
        <begin position="21"/>
        <end position="42"/>
    </location>
</feature>
<accession>A0ABU8H205</accession>
<evidence type="ECO:0000313" key="12">
    <source>
        <dbReference type="EMBL" id="MEI5686998.1"/>
    </source>
</evidence>